<dbReference type="Pfam" id="PF25600">
    <property type="entry name" value="TRIM_CC"/>
    <property type="match status" value="1"/>
</dbReference>
<reference evidence="6 7" key="1">
    <citation type="submission" date="2022-01" db="EMBL/GenBank/DDBJ databases">
        <title>A high-quality chromosome-level genome assembly of rohu carp, Labeo rohita.</title>
        <authorList>
            <person name="Arick M.A. II"/>
            <person name="Hsu C.-Y."/>
            <person name="Magbanua Z."/>
            <person name="Pechanova O."/>
            <person name="Grover C."/>
            <person name="Miller E."/>
            <person name="Thrash A."/>
            <person name="Ezzel L."/>
            <person name="Alam S."/>
            <person name="Benzie J."/>
            <person name="Hamilton M."/>
            <person name="Karsi A."/>
            <person name="Lawrence M.L."/>
            <person name="Peterson D.G."/>
        </authorList>
    </citation>
    <scope>NUCLEOTIDE SEQUENCE [LARGE SCALE GENOMIC DNA]</scope>
    <source>
        <strain evidence="7">BAU-BD-2019</strain>
        <tissue evidence="6">Blood</tissue>
    </source>
</reference>
<gene>
    <name evidence="6" type="ORF">H4Q32_009610</name>
</gene>
<accession>A0ABQ8M5E9</accession>
<keyword evidence="3" id="KW-0862">Zinc</keyword>
<evidence type="ECO:0000256" key="3">
    <source>
        <dbReference type="ARBA" id="ARBA00022833"/>
    </source>
</evidence>
<dbReference type="PRINTS" id="PR01407">
    <property type="entry name" value="BUTYPHLNCDUF"/>
</dbReference>
<organism evidence="6 7">
    <name type="scientific">Labeo rohita</name>
    <name type="common">Indian major carp</name>
    <name type="synonym">Cyprinus rohita</name>
    <dbReference type="NCBI Taxonomy" id="84645"/>
    <lineage>
        <taxon>Eukaryota</taxon>
        <taxon>Metazoa</taxon>
        <taxon>Chordata</taxon>
        <taxon>Craniata</taxon>
        <taxon>Vertebrata</taxon>
        <taxon>Euteleostomi</taxon>
        <taxon>Actinopterygii</taxon>
        <taxon>Neopterygii</taxon>
        <taxon>Teleostei</taxon>
        <taxon>Ostariophysi</taxon>
        <taxon>Cypriniformes</taxon>
        <taxon>Cyprinidae</taxon>
        <taxon>Labeoninae</taxon>
        <taxon>Labeonini</taxon>
        <taxon>Labeo</taxon>
    </lineage>
</organism>
<dbReference type="InterPro" id="IPR001870">
    <property type="entry name" value="B30.2/SPRY"/>
</dbReference>
<dbReference type="InterPro" id="IPR013320">
    <property type="entry name" value="ConA-like_dom_sf"/>
</dbReference>
<dbReference type="InterPro" id="IPR003877">
    <property type="entry name" value="SPRY_dom"/>
</dbReference>
<dbReference type="Gene3D" id="3.30.160.60">
    <property type="entry name" value="Classic Zinc Finger"/>
    <property type="match status" value="1"/>
</dbReference>
<keyword evidence="7" id="KW-1185">Reference proteome</keyword>
<dbReference type="PANTHER" id="PTHR25465">
    <property type="entry name" value="B-BOX DOMAIN CONTAINING"/>
    <property type="match status" value="1"/>
</dbReference>
<evidence type="ECO:0000313" key="6">
    <source>
        <dbReference type="EMBL" id="KAI2658127.1"/>
    </source>
</evidence>
<evidence type="ECO:0000256" key="1">
    <source>
        <dbReference type="ARBA" id="ARBA00022723"/>
    </source>
</evidence>
<dbReference type="InterPro" id="IPR051051">
    <property type="entry name" value="E3_ubiq-ligase_TRIM/RNF"/>
</dbReference>
<protein>
    <submittedName>
        <fullName evidence="6">Tripartite motif-containing protein 16</fullName>
    </submittedName>
</protein>
<feature type="coiled-coil region" evidence="4">
    <location>
        <begin position="119"/>
        <end position="146"/>
    </location>
</feature>
<dbReference type="CDD" id="cd19769">
    <property type="entry name" value="Bbox2_TRIM16-like"/>
    <property type="match status" value="1"/>
</dbReference>
<sequence>MGTYRCPQCRKTFTQRPGLGKNVMLAEMLEKVKKTEFQDAVPTRPGDEFHPGKRHKVIDATGRLKEMICQKHNKILELFCCTDQKCKYIQCTMDEHRNHETVSVAEEKTNMQDHFREMQKTIQQKIQKKEMKLQELIETVESHKRSAQAMVGAIEKIFTDLIRSIERSRSEVTQMIRAQEKASVGQAEERLEWLKQEIADLRRKKAELEQLSGTDDHIHLLQSFQSLSLTGSSKFPRIIISSAVSFDEVGKSVSKLRDQIKDYCIEAIDNIFGTDFHQFTVDPNTTNKNLSLSDRNRTITSTYTDQLYPAHPDRFDSVVQVLCRESVSGHCYWEFDCVQNEHLGVSVSYKGISRKGRGNECKFGHNNQSWTLLCSPPKYIFLHNNIKTKFIVASSSSRLGVYVDHDAGILSFYSISDKMTLIHKVHSTFTQPLYLGFSLGSNTTKCTKVAEKNVIIWREQQSAGMSLTGFLR</sequence>
<dbReference type="Pfam" id="PF13765">
    <property type="entry name" value="PRY"/>
    <property type="match status" value="1"/>
</dbReference>
<dbReference type="InterPro" id="IPR043136">
    <property type="entry name" value="B30.2/SPRY_sf"/>
</dbReference>
<keyword evidence="1" id="KW-0479">Metal-binding</keyword>
<dbReference type="InterPro" id="IPR003879">
    <property type="entry name" value="Butyrophylin_SPRY"/>
</dbReference>
<dbReference type="InterPro" id="IPR006574">
    <property type="entry name" value="PRY"/>
</dbReference>
<keyword evidence="4" id="KW-0175">Coiled coil</keyword>
<dbReference type="SUPFAM" id="SSF57845">
    <property type="entry name" value="B-box zinc-binding domain"/>
    <property type="match status" value="1"/>
</dbReference>
<dbReference type="Pfam" id="PF00622">
    <property type="entry name" value="SPRY"/>
    <property type="match status" value="1"/>
</dbReference>
<dbReference type="Proteomes" id="UP000830375">
    <property type="component" value="Unassembled WGS sequence"/>
</dbReference>
<evidence type="ECO:0000256" key="2">
    <source>
        <dbReference type="ARBA" id="ARBA00022771"/>
    </source>
</evidence>
<comment type="caution">
    <text evidence="6">The sequence shown here is derived from an EMBL/GenBank/DDBJ whole genome shotgun (WGS) entry which is preliminary data.</text>
</comment>
<dbReference type="PROSITE" id="PS50188">
    <property type="entry name" value="B302_SPRY"/>
    <property type="match status" value="1"/>
</dbReference>
<dbReference type="SMART" id="SM00589">
    <property type="entry name" value="PRY"/>
    <property type="match status" value="1"/>
</dbReference>
<feature type="domain" description="B30.2/SPRY" evidence="5">
    <location>
        <begin position="259"/>
        <end position="456"/>
    </location>
</feature>
<name>A0ABQ8M5E9_LABRO</name>
<dbReference type="SUPFAM" id="SSF49899">
    <property type="entry name" value="Concanavalin A-like lectins/glucanases"/>
    <property type="match status" value="1"/>
</dbReference>
<evidence type="ECO:0000259" key="5">
    <source>
        <dbReference type="PROSITE" id="PS50188"/>
    </source>
</evidence>
<dbReference type="Gene3D" id="2.60.120.920">
    <property type="match status" value="1"/>
</dbReference>
<proteinExistence type="predicted"/>
<feature type="coiled-coil region" evidence="4">
    <location>
        <begin position="177"/>
        <end position="214"/>
    </location>
</feature>
<dbReference type="PANTHER" id="PTHR25465:SF5">
    <property type="entry name" value="E3 UBIQUITIN_ISG15 LIGASE TRIM25-RELATED"/>
    <property type="match status" value="1"/>
</dbReference>
<dbReference type="EMBL" id="JACTAM010000013">
    <property type="protein sequence ID" value="KAI2658127.1"/>
    <property type="molecule type" value="Genomic_DNA"/>
</dbReference>
<keyword evidence="2" id="KW-0863">Zinc-finger</keyword>
<evidence type="ECO:0000256" key="4">
    <source>
        <dbReference type="SAM" id="Coils"/>
    </source>
</evidence>
<dbReference type="CDD" id="cd16040">
    <property type="entry name" value="SPRY_PRY_SNTX"/>
    <property type="match status" value="1"/>
</dbReference>
<dbReference type="InterPro" id="IPR058030">
    <property type="entry name" value="TRIM8/14/16/25/29/45/65_CC"/>
</dbReference>
<evidence type="ECO:0000313" key="7">
    <source>
        <dbReference type="Proteomes" id="UP000830375"/>
    </source>
</evidence>